<evidence type="ECO:0000313" key="2">
    <source>
        <dbReference type="Proteomes" id="UP000008207"/>
    </source>
</evidence>
<evidence type="ECO:0008006" key="3">
    <source>
        <dbReference type="Google" id="ProtNLM"/>
    </source>
</evidence>
<dbReference type="EMBL" id="CP001349">
    <property type="protein sequence ID" value="ACL59156.1"/>
    <property type="molecule type" value="Genomic_DNA"/>
</dbReference>
<evidence type="ECO:0000313" key="1">
    <source>
        <dbReference type="EMBL" id="ACL59156.1"/>
    </source>
</evidence>
<dbReference type="InterPro" id="IPR006448">
    <property type="entry name" value="Phage_term_ssu_P27"/>
</dbReference>
<dbReference type="HOGENOM" id="CLU_1747060_0_0_5"/>
<organism evidence="1 2">
    <name type="scientific">Methylobacterium nodulans (strain LMG 21967 / CNCM I-2342 / ORS 2060)</name>
    <dbReference type="NCBI Taxonomy" id="460265"/>
    <lineage>
        <taxon>Bacteria</taxon>
        <taxon>Pseudomonadati</taxon>
        <taxon>Pseudomonadota</taxon>
        <taxon>Alphaproteobacteria</taxon>
        <taxon>Hyphomicrobiales</taxon>
        <taxon>Methylobacteriaceae</taxon>
        <taxon>Methylobacterium</taxon>
    </lineage>
</organism>
<dbReference type="STRING" id="460265.Mnod_4280"/>
<keyword evidence="2" id="KW-1185">Reference proteome</keyword>
<dbReference type="eggNOG" id="COG3747">
    <property type="taxonomic scope" value="Bacteria"/>
</dbReference>
<gene>
    <name evidence="1" type="ordered locus">Mnod_4280</name>
</gene>
<dbReference type="RefSeq" id="WP_015930801.1">
    <property type="nucleotide sequence ID" value="NC_011894.1"/>
</dbReference>
<dbReference type="OrthoDB" id="7582495at2"/>
<proteinExistence type="predicted"/>
<name>B8IA93_METNO</name>
<reference evidence="1 2" key="1">
    <citation type="submission" date="2009-01" db="EMBL/GenBank/DDBJ databases">
        <title>Complete sequence of chromosome of Methylobacterium nodulans ORS 2060.</title>
        <authorList>
            <consortium name="US DOE Joint Genome Institute"/>
            <person name="Lucas S."/>
            <person name="Copeland A."/>
            <person name="Lapidus A."/>
            <person name="Glavina del Rio T."/>
            <person name="Dalin E."/>
            <person name="Tice H."/>
            <person name="Bruce D."/>
            <person name="Goodwin L."/>
            <person name="Pitluck S."/>
            <person name="Sims D."/>
            <person name="Brettin T."/>
            <person name="Detter J.C."/>
            <person name="Han C."/>
            <person name="Larimer F."/>
            <person name="Land M."/>
            <person name="Hauser L."/>
            <person name="Kyrpides N."/>
            <person name="Ivanova N."/>
            <person name="Marx C.J."/>
            <person name="Richardson P."/>
        </authorList>
    </citation>
    <scope>NUCLEOTIDE SEQUENCE [LARGE SCALE GENOMIC DNA]</scope>
    <source>
        <strain evidence="2">LMG 21967 / CNCM I-2342 / ORS 2060</strain>
    </source>
</reference>
<dbReference type="Pfam" id="PF05119">
    <property type="entry name" value="Terminase_4"/>
    <property type="match status" value="1"/>
</dbReference>
<dbReference type="KEGG" id="mno:Mnod_4280"/>
<accession>B8IA93</accession>
<sequence length="143" mass="15822">MTLAAIPGGDGAPAEPDWSQAYADELDIAFAHEQWGHIVREMGERGTLSVSNGHAIKRLVEMRIQYERASRHVAEHGAILRAKRAKTGQWNPYWSVMAKADEAIRVLEAELGLAPVRRGKAAKVERRARTARAADAYLKPVAR</sequence>
<dbReference type="Proteomes" id="UP000008207">
    <property type="component" value="Chromosome"/>
</dbReference>
<dbReference type="AlphaFoldDB" id="B8IA93"/>
<protein>
    <recommendedName>
        <fullName evidence="3">Phage terminase, small subunit, P27 family</fullName>
    </recommendedName>
</protein>